<dbReference type="Pfam" id="PF00593">
    <property type="entry name" value="TonB_dep_Rec_b-barrel"/>
    <property type="match status" value="1"/>
</dbReference>
<proteinExistence type="inferred from homology"/>
<dbReference type="InterPro" id="IPR037066">
    <property type="entry name" value="Plug_dom_sf"/>
</dbReference>
<dbReference type="InterPro" id="IPR012910">
    <property type="entry name" value="Plug_dom"/>
</dbReference>
<dbReference type="InterPro" id="IPR036942">
    <property type="entry name" value="Beta-barrel_TonB_sf"/>
</dbReference>
<dbReference type="Proteomes" id="UP000644507">
    <property type="component" value="Unassembled WGS sequence"/>
</dbReference>
<dbReference type="GO" id="GO:0044718">
    <property type="term" value="P:siderophore transmembrane transport"/>
    <property type="evidence" value="ECO:0007669"/>
    <property type="project" value="TreeGrafter"/>
</dbReference>
<dbReference type="InterPro" id="IPR010917">
    <property type="entry name" value="TonB_rcpt_CS"/>
</dbReference>
<dbReference type="RefSeq" id="WP_189566326.1">
    <property type="nucleotide sequence ID" value="NZ_BMXI01000001.1"/>
</dbReference>
<dbReference type="PANTHER" id="PTHR30069">
    <property type="entry name" value="TONB-DEPENDENT OUTER MEMBRANE RECEPTOR"/>
    <property type="match status" value="1"/>
</dbReference>
<feature type="domain" description="TonB-dependent receptor plug" evidence="14">
    <location>
        <begin position="42"/>
        <end position="142"/>
    </location>
</feature>
<dbReference type="Gene3D" id="2.40.170.20">
    <property type="entry name" value="TonB-dependent receptor, beta-barrel domain"/>
    <property type="match status" value="1"/>
</dbReference>
<reference evidence="15" key="1">
    <citation type="journal article" date="2014" name="Int. J. Syst. Evol. Microbiol.">
        <title>Complete genome sequence of Corynebacterium casei LMG S-19264T (=DSM 44701T), isolated from a smear-ripened cheese.</title>
        <authorList>
            <consortium name="US DOE Joint Genome Institute (JGI-PGF)"/>
            <person name="Walter F."/>
            <person name="Albersmeier A."/>
            <person name="Kalinowski J."/>
            <person name="Ruckert C."/>
        </authorList>
    </citation>
    <scope>NUCLEOTIDE SEQUENCE</scope>
    <source>
        <strain evidence="15">KCTC 12988</strain>
    </source>
</reference>
<name>A0A918WFX2_9BACT</name>
<feature type="chain" id="PRO_5037941145" evidence="12">
    <location>
        <begin position="24"/>
        <end position="639"/>
    </location>
</feature>
<dbReference type="InterPro" id="IPR039426">
    <property type="entry name" value="TonB-dep_rcpt-like"/>
</dbReference>
<gene>
    <name evidence="15" type="ORF">GCM10007100_01190</name>
</gene>
<dbReference type="Pfam" id="PF07715">
    <property type="entry name" value="Plug"/>
    <property type="match status" value="1"/>
</dbReference>
<evidence type="ECO:0000256" key="5">
    <source>
        <dbReference type="ARBA" id="ARBA00022692"/>
    </source>
</evidence>
<dbReference type="GO" id="GO:0009279">
    <property type="term" value="C:cell outer membrane"/>
    <property type="evidence" value="ECO:0007669"/>
    <property type="project" value="UniProtKB-SubCell"/>
</dbReference>
<evidence type="ECO:0000256" key="11">
    <source>
        <dbReference type="RuleBase" id="RU003357"/>
    </source>
</evidence>
<keyword evidence="6 12" id="KW-0732">Signal</keyword>
<dbReference type="AlphaFoldDB" id="A0A918WFX2"/>
<evidence type="ECO:0000256" key="12">
    <source>
        <dbReference type="SAM" id="SignalP"/>
    </source>
</evidence>
<feature type="signal peptide" evidence="12">
    <location>
        <begin position="1"/>
        <end position="23"/>
    </location>
</feature>
<keyword evidence="7 11" id="KW-0798">TonB box</keyword>
<dbReference type="SUPFAM" id="SSF56935">
    <property type="entry name" value="Porins"/>
    <property type="match status" value="1"/>
</dbReference>
<evidence type="ECO:0000256" key="3">
    <source>
        <dbReference type="ARBA" id="ARBA00022448"/>
    </source>
</evidence>
<evidence type="ECO:0000313" key="15">
    <source>
        <dbReference type="EMBL" id="GHC40471.1"/>
    </source>
</evidence>
<evidence type="ECO:0000259" key="13">
    <source>
        <dbReference type="Pfam" id="PF00593"/>
    </source>
</evidence>
<comment type="subcellular location">
    <subcellularLocation>
        <location evidence="1 10">Cell outer membrane</location>
        <topology evidence="1 10">Multi-pass membrane protein</topology>
    </subcellularLocation>
</comment>
<dbReference type="Gene3D" id="2.170.130.10">
    <property type="entry name" value="TonB-dependent receptor, plug domain"/>
    <property type="match status" value="1"/>
</dbReference>
<keyword evidence="9 10" id="KW-0998">Cell outer membrane</keyword>
<evidence type="ECO:0000256" key="7">
    <source>
        <dbReference type="ARBA" id="ARBA00023077"/>
    </source>
</evidence>
<evidence type="ECO:0000256" key="1">
    <source>
        <dbReference type="ARBA" id="ARBA00004571"/>
    </source>
</evidence>
<dbReference type="PROSITE" id="PS52016">
    <property type="entry name" value="TONB_DEPENDENT_REC_3"/>
    <property type="match status" value="1"/>
</dbReference>
<evidence type="ECO:0000256" key="6">
    <source>
        <dbReference type="ARBA" id="ARBA00022729"/>
    </source>
</evidence>
<sequence length="639" mass="69241">MRNHLHIVSLVSAASLSHLSAQAVLDPTVVTADAIVPLDEESEPAPAVTVSAEDLENTVASDLNDIFQKTPAVTVNGGRAQAQQIFVNGLESNLSNVSVDGATQGNLFHHTGNVFVEPELLKQVSVSPGAGNALQGLGALNGSVAFETKNAFDFLGEGKNFGGLSKGIYYSNGEGYKASQTLAARLGQDWGVLISGGYVDRDAYEDGNGDTVDLTDYTSQNALFKLSGRFDGGHSVDFGYEYIESETNAYDRLNISEDFLTGSGRPLGLLQRNELGRDTFTLNYGYRPETNDLVDLSVNTYYTTQSYSRETSGEEAEIDSFGFTVKNTSRWLNAHTTTYGVDFRRTESDVVSNRSGVTTEEELAYGFFVQNDWAVNELLTLSMGARYDSYDFEDVVGTSLDSSQFSPNASLALTPLEGLTLTAGYAQAYRGVGIREAFVPAARPADLDGEEAENYDFTIEYARNGFSASGTYFKQSIDNYLYPVGGSTSYGDIENEGYELAIGYRNGGFSTSLSVTDNSPEVKGYDYPDDIGMVVAGRRWMAEASYAHAGTGLTFGGNIEYREKVDEEAFGAFPAIAGKDSYTVVNAFLRWEVPQLEGLSLTANVDNLFGEQYQDHTIYTASGLASPGREFRLGGTYQF</sequence>
<keyword evidence="3 10" id="KW-0813">Transport</keyword>
<organism evidence="15 16">
    <name type="scientific">Roseibacillus persicicus</name>
    <dbReference type="NCBI Taxonomy" id="454148"/>
    <lineage>
        <taxon>Bacteria</taxon>
        <taxon>Pseudomonadati</taxon>
        <taxon>Verrucomicrobiota</taxon>
        <taxon>Verrucomicrobiia</taxon>
        <taxon>Verrucomicrobiales</taxon>
        <taxon>Verrucomicrobiaceae</taxon>
        <taxon>Roseibacillus</taxon>
    </lineage>
</organism>
<dbReference type="InterPro" id="IPR000531">
    <property type="entry name" value="Beta-barrel_TonB"/>
</dbReference>
<evidence type="ECO:0000256" key="2">
    <source>
        <dbReference type="ARBA" id="ARBA00009810"/>
    </source>
</evidence>
<feature type="domain" description="TonB-dependent receptor-like beta-barrel" evidence="13">
    <location>
        <begin position="268"/>
        <end position="608"/>
    </location>
</feature>
<evidence type="ECO:0000313" key="16">
    <source>
        <dbReference type="Proteomes" id="UP000644507"/>
    </source>
</evidence>
<keyword evidence="4 10" id="KW-1134">Transmembrane beta strand</keyword>
<accession>A0A918WFX2</accession>
<dbReference type="EMBL" id="BMXI01000001">
    <property type="protein sequence ID" value="GHC40471.1"/>
    <property type="molecule type" value="Genomic_DNA"/>
</dbReference>
<evidence type="ECO:0000256" key="8">
    <source>
        <dbReference type="ARBA" id="ARBA00023136"/>
    </source>
</evidence>
<dbReference type="PANTHER" id="PTHR30069:SF41">
    <property type="entry name" value="HEME_HEMOPEXIN UTILIZATION PROTEIN C"/>
    <property type="match status" value="1"/>
</dbReference>
<keyword evidence="15" id="KW-0675">Receptor</keyword>
<comment type="similarity">
    <text evidence="2 10 11">Belongs to the TonB-dependent receptor family.</text>
</comment>
<keyword evidence="8 10" id="KW-0472">Membrane</keyword>
<evidence type="ECO:0000256" key="10">
    <source>
        <dbReference type="PROSITE-ProRule" id="PRU01360"/>
    </source>
</evidence>
<keyword evidence="16" id="KW-1185">Reference proteome</keyword>
<keyword evidence="5 10" id="KW-0812">Transmembrane</keyword>
<dbReference type="GO" id="GO:0015344">
    <property type="term" value="F:siderophore uptake transmembrane transporter activity"/>
    <property type="evidence" value="ECO:0007669"/>
    <property type="project" value="TreeGrafter"/>
</dbReference>
<evidence type="ECO:0000256" key="4">
    <source>
        <dbReference type="ARBA" id="ARBA00022452"/>
    </source>
</evidence>
<dbReference type="PROSITE" id="PS01156">
    <property type="entry name" value="TONB_DEPENDENT_REC_2"/>
    <property type="match status" value="1"/>
</dbReference>
<evidence type="ECO:0000256" key="9">
    <source>
        <dbReference type="ARBA" id="ARBA00023237"/>
    </source>
</evidence>
<reference evidence="15" key="2">
    <citation type="submission" date="2020-09" db="EMBL/GenBank/DDBJ databases">
        <authorList>
            <person name="Sun Q."/>
            <person name="Kim S."/>
        </authorList>
    </citation>
    <scope>NUCLEOTIDE SEQUENCE</scope>
    <source>
        <strain evidence="15">KCTC 12988</strain>
    </source>
</reference>
<protein>
    <submittedName>
        <fullName evidence="15">TonB-dependent heme/hemoglobin receptor family protein</fullName>
    </submittedName>
</protein>
<evidence type="ECO:0000259" key="14">
    <source>
        <dbReference type="Pfam" id="PF07715"/>
    </source>
</evidence>
<dbReference type="CDD" id="cd01347">
    <property type="entry name" value="ligand_gated_channel"/>
    <property type="match status" value="1"/>
</dbReference>
<comment type="caution">
    <text evidence="15">The sequence shown here is derived from an EMBL/GenBank/DDBJ whole genome shotgun (WGS) entry which is preliminary data.</text>
</comment>